<dbReference type="RefSeq" id="XP_004991202.1">
    <property type="nucleotide sequence ID" value="XM_004991145.1"/>
</dbReference>
<sequence>MADIEGRKVVVTTRADETITGYVYDWNEAQNMLILRVQGAKTELRPDFRIINTAFIKECQCPDKSQTLKMKGPSYVDVAARQEELKRAVQKAHGLLRSDREGAPEIAKHIYRELSKTLECKWGPDHSILVRNVKIASPYTKESCTLADSARPVPKKTLSYIQERVAVMAESFAAAN</sequence>
<evidence type="ECO:0000313" key="3">
    <source>
        <dbReference type="Proteomes" id="UP000007799"/>
    </source>
</evidence>
<dbReference type="InterPro" id="IPR039683">
    <property type="entry name" value="Lsm12-like"/>
</dbReference>
<protein>
    <recommendedName>
        <fullName evidence="1">AD domain-containing protein</fullName>
    </recommendedName>
</protein>
<dbReference type="EMBL" id="GL832975">
    <property type="protein sequence ID" value="EGD76830.1"/>
    <property type="molecule type" value="Genomic_DNA"/>
</dbReference>
<dbReference type="PANTHER" id="PTHR13542">
    <property type="entry name" value="LSM12 HOMOLOG"/>
    <property type="match status" value="1"/>
</dbReference>
<evidence type="ECO:0000313" key="2">
    <source>
        <dbReference type="EMBL" id="EGD76830.1"/>
    </source>
</evidence>
<dbReference type="AlphaFoldDB" id="F2UI81"/>
<dbReference type="InParanoid" id="F2UI81"/>
<organism evidence="3">
    <name type="scientific">Salpingoeca rosetta (strain ATCC 50818 / BSB-021)</name>
    <dbReference type="NCBI Taxonomy" id="946362"/>
    <lineage>
        <taxon>Eukaryota</taxon>
        <taxon>Choanoflagellata</taxon>
        <taxon>Craspedida</taxon>
        <taxon>Salpingoecidae</taxon>
        <taxon>Salpingoeca</taxon>
    </lineage>
</organism>
<name>F2UI81_SALR5</name>
<dbReference type="STRING" id="946362.F2UI81"/>
<dbReference type="InterPro" id="IPR047574">
    <property type="entry name" value="AD"/>
</dbReference>
<accession>F2UI81</accession>
<dbReference type="KEGG" id="sre:PTSG_08177"/>
<proteinExistence type="predicted"/>
<dbReference type="OrthoDB" id="1057137at2759"/>
<dbReference type="SMART" id="SM00995">
    <property type="entry name" value="AD"/>
    <property type="match status" value="1"/>
</dbReference>
<dbReference type="Proteomes" id="UP000007799">
    <property type="component" value="Unassembled WGS sequence"/>
</dbReference>
<dbReference type="InterPro" id="IPR019181">
    <property type="entry name" value="LSM12_ABD"/>
</dbReference>
<dbReference type="PROSITE" id="PS52001">
    <property type="entry name" value="AD"/>
    <property type="match status" value="1"/>
</dbReference>
<keyword evidence="3" id="KW-1185">Reference proteome</keyword>
<reference evidence="2" key="1">
    <citation type="submission" date="2009-08" db="EMBL/GenBank/DDBJ databases">
        <title>Annotation of Salpingoeca rosetta.</title>
        <authorList>
            <consortium name="The Broad Institute Genome Sequencing Platform"/>
            <person name="Russ C."/>
            <person name="Cuomo C."/>
            <person name="Burger G."/>
            <person name="Gray M.W."/>
            <person name="Holland P.W.H."/>
            <person name="King N."/>
            <person name="Lang F.B.F."/>
            <person name="Roger A.J."/>
            <person name="Ruiz-Trillo I."/>
            <person name="Young S.K."/>
            <person name="Zeng Q."/>
            <person name="Gargeya S."/>
            <person name="Alvarado L."/>
            <person name="Berlin A."/>
            <person name="Chapman S.B."/>
            <person name="Chen Z."/>
            <person name="Freedman E."/>
            <person name="Gellesch M."/>
            <person name="Goldberg J."/>
            <person name="Griggs A."/>
            <person name="Gujja S."/>
            <person name="Heilman E."/>
            <person name="Heiman D."/>
            <person name="Howarth C."/>
            <person name="Mehta T."/>
            <person name="Neiman D."/>
            <person name="Pearson M."/>
            <person name="Roberts A."/>
            <person name="Saif S."/>
            <person name="Shea T."/>
            <person name="Shenoy N."/>
            <person name="Sisk P."/>
            <person name="Stolte C."/>
            <person name="Sykes S."/>
            <person name="White J."/>
            <person name="Yandava C."/>
            <person name="Haas B."/>
            <person name="Nusbaum C."/>
            <person name="Birren B."/>
        </authorList>
    </citation>
    <scope>NUCLEOTIDE SEQUENCE [LARGE SCALE GENOMIC DNA]</scope>
    <source>
        <strain evidence="2">ATCC 50818</strain>
    </source>
</reference>
<dbReference type="GeneID" id="16071763"/>
<evidence type="ECO:0000259" key="1">
    <source>
        <dbReference type="PROSITE" id="PS52001"/>
    </source>
</evidence>
<gene>
    <name evidence="2" type="ORF">PTSG_08177</name>
</gene>
<dbReference type="Pfam" id="PF09793">
    <property type="entry name" value="AD"/>
    <property type="match status" value="1"/>
</dbReference>
<feature type="domain" description="AD" evidence="1">
    <location>
        <begin position="74"/>
        <end position="173"/>
    </location>
</feature>